<dbReference type="PANTHER" id="PTHR45902">
    <property type="entry name" value="LATROPHILIN RECEPTOR-LIKE PROTEIN A"/>
    <property type="match status" value="1"/>
</dbReference>
<protein>
    <recommendedName>
        <fullName evidence="12">G-protein coupled receptors family 2 profile 2 domain-containing protein</fullName>
    </recommendedName>
</protein>
<accession>A0A482X5D1</accession>
<proteinExistence type="predicted"/>
<feature type="domain" description="SMB" evidence="9">
    <location>
        <begin position="43"/>
        <end position="94"/>
    </location>
</feature>
<feature type="compositionally biased region" description="Basic and acidic residues" evidence="6">
    <location>
        <begin position="748"/>
        <end position="765"/>
    </location>
</feature>
<dbReference type="PROSITE" id="PS50261">
    <property type="entry name" value="G_PROTEIN_RECEP_F2_4"/>
    <property type="match status" value="1"/>
</dbReference>
<organism evidence="10 11">
    <name type="scientific">Laodelphax striatellus</name>
    <name type="common">Small brown planthopper</name>
    <name type="synonym">Delphax striatella</name>
    <dbReference type="NCBI Taxonomy" id="195883"/>
    <lineage>
        <taxon>Eukaryota</taxon>
        <taxon>Metazoa</taxon>
        <taxon>Ecdysozoa</taxon>
        <taxon>Arthropoda</taxon>
        <taxon>Hexapoda</taxon>
        <taxon>Insecta</taxon>
        <taxon>Pterygota</taxon>
        <taxon>Neoptera</taxon>
        <taxon>Paraneoptera</taxon>
        <taxon>Hemiptera</taxon>
        <taxon>Auchenorrhyncha</taxon>
        <taxon>Fulgoroidea</taxon>
        <taxon>Delphacidae</taxon>
        <taxon>Criomorphinae</taxon>
        <taxon>Laodelphax</taxon>
    </lineage>
</organism>
<evidence type="ECO:0000256" key="5">
    <source>
        <dbReference type="ARBA" id="ARBA00023157"/>
    </source>
</evidence>
<evidence type="ECO:0000256" key="7">
    <source>
        <dbReference type="SAM" id="Phobius"/>
    </source>
</evidence>
<dbReference type="InterPro" id="IPR017981">
    <property type="entry name" value="GPCR_2-like_7TM"/>
</dbReference>
<dbReference type="GO" id="GO:0016020">
    <property type="term" value="C:membrane"/>
    <property type="evidence" value="ECO:0007669"/>
    <property type="project" value="UniProtKB-SubCell"/>
</dbReference>
<evidence type="ECO:0000259" key="9">
    <source>
        <dbReference type="PROSITE" id="PS50958"/>
    </source>
</evidence>
<dbReference type="EMBL" id="QKKF02018223">
    <property type="protein sequence ID" value="RZF40491.1"/>
    <property type="molecule type" value="Genomic_DNA"/>
</dbReference>
<feature type="transmembrane region" description="Helical" evidence="7">
    <location>
        <begin position="622"/>
        <end position="649"/>
    </location>
</feature>
<keyword evidence="2 7" id="KW-0812">Transmembrane</keyword>
<dbReference type="STRING" id="195883.A0A482X5D1"/>
<dbReference type="InterPro" id="IPR053231">
    <property type="entry name" value="GPCR_LN-TM7"/>
</dbReference>
<dbReference type="GO" id="GO:0007166">
    <property type="term" value="P:cell surface receptor signaling pathway"/>
    <property type="evidence" value="ECO:0007669"/>
    <property type="project" value="InterPro"/>
</dbReference>
<feature type="domain" description="G-protein coupled receptors family 2 profile 2" evidence="8">
    <location>
        <begin position="464"/>
        <end position="718"/>
    </location>
</feature>
<feature type="transmembrane region" description="Helical" evidence="7">
    <location>
        <begin position="533"/>
        <end position="551"/>
    </location>
</feature>
<evidence type="ECO:0000259" key="8">
    <source>
        <dbReference type="PROSITE" id="PS50261"/>
    </source>
</evidence>
<dbReference type="SMR" id="A0A482X5D1"/>
<dbReference type="Pfam" id="PF00002">
    <property type="entry name" value="7tm_2"/>
    <property type="match status" value="1"/>
</dbReference>
<keyword evidence="3 7" id="KW-1133">Transmembrane helix</keyword>
<feature type="transmembrane region" description="Helical" evidence="7">
    <location>
        <begin position="500"/>
        <end position="521"/>
    </location>
</feature>
<evidence type="ECO:0000256" key="6">
    <source>
        <dbReference type="SAM" id="MobiDB-lite"/>
    </source>
</evidence>
<evidence type="ECO:0000313" key="11">
    <source>
        <dbReference type="Proteomes" id="UP000291343"/>
    </source>
</evidence>
<comment type="caution">
    <text evidence="10">The sequence shown here is derived from an EMBL/GenBank/DDBJ whole genome shotgun (WGS) entry which is preliminary data.</text>
</comment>
<feature type="region of interest" description="Disordered" evidence="6">
    <location>
        <begin position="735"/>
        <end position="765"/>
    </location>
</feature>
<dbReference type="OrthoDB" id="6134459at2759"/>
<evidence type="ECO:0000256" key="3">
    <source>
        <dbReference type="ARBA" id="ARBA00022989"/>
    </source>
</evidence>
<name>A0A482X5D1_LAOST</name>
<dbReference type="Gene3D" id="1.20.1070.10">
    <property type="entry name" value="Rhodopsin 7-helix transmembrane proteins"/>
    <property type="match status" value="1"/>
</dbReference>
<sequence>MSRANRVFVWHGRIVMLGQLLLLVLGLRSAVPLALSHLDLELANRTCDGKASCESWEEDAGLDWRDRNCMCDPLCARYGDCCLDSKHFELAEQRRALTSFSCVELRQFGGIYMKTGCPPSWEDKAVRALCEPGGDQDPTDPLAGLPVTSPDTGLTYRNSYCALCHGEKSIDLWKPRLECISLGYTHNFTRDKVSQHLYFDDEKDSWGLLTEDKKFHQCSIDPVIPESSASRIRRCQANTIKSCAINWTNVEVRNRCEAYTSLVYEGNYGFRNPHCAVCNNVPLQYLQCNRISFRDIYNKDFSPVAFTVLFDLTGGRTAVGKKRPCNDNQVFDPFFRKCREILNDIANNIREKYSSPDINENTTVLIINSNENNRFNNTTYLFNDSINSVEFLQSGDSHHYSECLKILLEKDEYILDRNHTNAFVPAYGQTYSADSFVVRKDGSMELCINDDFGTRLVDKFGPYMGYITFAGLGVSIIFLLLHLTAFMLLPELRNLSGKNLACLCLSLLVAYSTFMAGQLLVDYPCYINALVMYYSFLASFSWMLTMSFDVWRTLRLATAELRVSSGKQWRKFTLYSLWSWTAPAIILVSAILIDSAPKDAVARDLRPEFGVHSCWFGQRKALLVFFALPIGVVMLLNIVFFASSAHMIYSTTSTTRFTASSGTQRDFRLYVRLALVMGATWTIGLIAGTLDIEGLWYAFIALNTLQGLFIFLAFTCTDKVIRGLAGRHADGRPLRPPSFSWSGASTDSTHKSHIGSEHGHTDTLY</sequence>
<dbReference type="PANTHER" id="PTHR45902:SF5">
    <property type="entry name" value="G-PROTEIN COUPLED RECEPTORS FAMILY 2 PROFILE 2 DOMAIN-CONTAINING PROTEIN"/>
    <property type="match status" value="1"/>
</dbReference>
<comment type="subcellular location">
    <subcellularLocation>
        <location evidence="1">Membrane</location>
        <topology evidence="1">Multi-pass membrane protein</topology>
    </subcellularLocation>
</comment>
<feature type="transmembrane region" description="Helical" evidence="7">
    <location>
        <begin position="463"/>
        <end position="488"/>
    </location>
</feature>
<dbReference type="InterPro" id="IPR000832">
    <property type="entry name" value="GPCR_2_secretin-like"/>
</dbReference>
<dbReference type="InParanoid" id="A0A482X5D1"/>
<evidence type="ECO:0000313" key="10">
    <source>
        <dbReference type="EMBL" id="RZF40491.1"/>
    </source>
</evidence>
<reference evidence="10 11" key="1">
    <citation type="journal article" date="2017" name="Gigascience">
        <title>Genome sequence of the small brown planthopper, Laodelphax striatellus.</title>
        <authorList>
            <person name="Zhu J."/>
            <person name="Jiang F."/>
            <person name="Wang X."/>
            <person name="Yang P."/>
            <person name="Bao Y."/>
            <person name="Zhao W."/>
            <person name="Wang W."/>
            <person name="Lu H."/>
            <person name="Wang Q."/>
            <person name="Cui N."/>
            <person name="Li J."/>
            <person name="Chen X."/>
            <person name="Luo L."/>
            <person name="Yu J."/>
            <person name="Kang L."/>
            <person name="Cui F."/>
        </authorList>
    </citation>
    <scope>NUCLEOTIDE SEQUENCE [LARGE SCALE GENOMIC DNA]</scope>
    <source>
        <strain evidence="10">Lst14</strain>
    </source>
</reference>
<dbReference type="GO" id="GO:0004930">
    <property type="term" value="F:G protein-coupled receptor activity"/>
    <property type="evidence" value="ECO:0007669"/>
    <property type="project" value="InterPro"/>
</dbReference>
<evidence type="ECO:0008006" key="12">
    <source>
        <dbReference type="Google" id="ProtNLM"/>
    </source>
</evidence>
<feature type="transmembrane region" description="Helical" evidence="7">
    <location>
        <begin position="669"/>
        <end position="688"/>
    </location>
</feature>
<dbReference type="AlphaFoldDB" id="A0A482X5D1"/>
<feature type="transmembrane region" description="Helical" evidence="7">
    <location>
        <begin position="694"/>
        <end position="714"/>
    </location>
</feature>
<evidence type="ECO:0000256" key="2">
    <source>
        <dbReference type="ARBA" id="ARBA00022692"/>
    </source>
</evidence>
<dbReference type="InterPro" id="IPR001212">
    <property type="entry name" value="Somatomedin_B_dom"/>
</dbReference>
<feature type="transmembrane region" description="Helical" evidence="7">
    <location>
        <begin position="572"/>
        <end position="593"/>
    </location>
</feature>
<dbReference type="CDD" id="cd15039">
    <property type="entry name" value="7tmB3_Methuselah-like"/>
    <property type="match status" value="1"/>
</dbReference>
<keyword evidence="11" id="KW-1185">Reference proteome</keyword>
<gene>
    <name evidence="10" type="ORF">LSTR_LSTR000370</name>
</gene>
<keyword evidence="5" id="KW-1015">Disulfide bond</keyword>
<dbReference type="Proteomes" id="UP000291343">
    <property type="component" value="Unassembled WGS sequence"/>
</dbReference>
<evidence type="ECO:0000256" key="1">
    <source>
        <dbReference type="ARBA" id="ARBA00004141"/>
    </source>
</evidence>
<keyword evidence="4 7" id="KW-0472">Membrane</keyword>
<dbReference type="PROSITE" id="PS50958">
    <property type="entry name" value="SMB_2"/>
    <property type="match status" value="1"/>
</dbReference>
<evidence type="ECO:0000256" key="4">
    <source>
        <dbReference type="ARBA" id="ARBA00023136"/>
    </source>
</evidence>